<dbReference type="SUPFAM" id="SSF53756">
    <property type="entry name" value="UDP-Glycosyltransferase/glycogen phosphorylase"/>
    <property type="match status" value="1"/>
</dbReference>
<dbReference type="EMBL" id="QKWJ01000001">
    <property type="protein sequence ID" value="RDK12352.1"/>
    <property type="molecule type" value="Genomic_DNA"/>
</dbReference>
<name>A0A370P3B7_9BURK</name>
<dbReference type="Pfam" id="PF00534">
    <property type="entry name" value="Glycos_transf_1"/>
    <property type="match status" value="1"/>
</dbReference>
<evidence type="ECO:0000259" key="1">
    <source>
        <dbReference type="Pfam" id="PF00534"/>
    </source>
</evidence>
<evidence type="ECO:0000313" key="4">
    <source>
        <dbReference type="Proteomes" id="UP000255165"/>
    </source>
</evidence>
<proteinExistence type="predicted"/>
<organism evidence="3 4">
    <name type="scientific">Cupriavidus lacunae</name>
    <dbReference type="NCBI Taxonomy" id="2666307"/>
    <lineage>
        <taxon>Bacteria</taxon>
        <taxon>Pseudomonadati</taxon>
        <taxon>Pseudomonadota</taxon>
        <taxon>Betaproteobacteria</taxon>
        <taxon>Burkholderiales</taxon>
        <taxon>Burkholderiaceae</taxon>
        <taxon>Cupriavidus</taxon>
    </lineage>
</organism>
<feature type="domain" description="Glycosyltransferase subfamily 4-like N-terminal" evidence="2">
    <location>
        <begin position="12"/>
        <end position="167"/>
    </location>
</feature>
<sequence length="372" mass="39727">MRILLVTTGLKVGGAEHQVVALARTFLALGNAVAILSLSSGREIEVPNGAHVVELNMRKTPTGMARALWQARALVRSWQPDVIHAHMVHANLFARALTRLVRCPPLVCTAHSFREGGRLRMLAYRFTDRWTSLTTHVSRDGRDGMIAAGGVSDKRIVVMPNGIDIDRFRPDPALRAATRERLGVTADTQLVLNVGRLVPEKAQDLLIRAFAHIDAMPSARLMIAGGGPLQQALSGQIAALGLASRATLLGPRDDVPALLNAADLFVLSSNIEGLPMVLVEALACGCPVVAADAPGVGEVLYDQGTIVPRGKADALGSAMSDSLREGRGTPAQVAARRERVQSAFSIEAVARRWLRLYASVADTEPVVHAEVA</sequence>
<evidence type="ECO:0000313" key="3">
    <source>
        <dbReference type="EMBL" id="RDK12352.1"/>
    </source>
</evidence>
<protein>
    <submittedName>
        <fullName evidence="3">Glycosyl transferase family 1</fullName>
    </submittedName>
</protein>
<dbReference type="InterPro" id="IPR050194">
    <property type="entry name" value="Glycosyltransferase_grp1"/>
</dbReference>
<accession>A0A370P3B7</accession>
<dbReference type="PANTHER" id="PTHR45947:SF3">
    <property type="entry name" value="SULFOQUINOVOSYL TRANSFERASE SQD2"/>
    <property type="match status" value="1"/>
</dbReference>
<dbReference type="PANTHER" id="PTHR45947">
    <property type="entry name" value="SULFOQUINOVOSYL TRANSFERASE SQD2"/>
    <property type="match status" value="1"/>
</dbReference>
<keyword evidence="4" id="KW-1185">Reference proteome</keyword>
<dbReference type="Proteomes" id="UP000255165">
    <property type="component" value="Unassembled WGS sequence"/>
</dbReference>
<comment type="caution">
    <text evidence="3">The sequence shown here is derived from an EMBL/GenBank/DDBJ whole genome shotgun (WGS) entry which is preliminary data.</text>
</comment>
<keyword evidence="3" id="KW-0808">Transferase</keyword>
<evidence type="ECO:0000259" key="2">
    <source>
        <dbReference type="Pfam" id="PF13439"/>
    </source>
</evidence>
<reference evidence="3 4" key="1">
    <citation type="submission" date="2018-06" db="EMBL/GenBank/DDBJ databases">
        <authorList>
            <person name="Feng T."/>
            <person name="Jeon C.O."/>
        </authorList>
    </citation>
    <scope>NUCLEOTIDE SEQUENCE [LARGE SCALE GENOMIC DNA]</scope>
    <source>
        <strain evidence="3 4">S23</strain>
    </source>
</reference>
<dbReference type="Pfam" id="PF13439">
    <property type="entry name" value="Glyco_transf_4"/>
    <property type="match status" value="1"/>
</dbReference>
<dbReference type="InterPro" id="IPR028098">
    <property type="entry name" value="Glyco_trans_4-like_N"/>
</dbReference>
<dbReference type="GO" id="GO:0016757">
    <property type="term" value="F:glycosyltransferase activity"/>
    <property type="evidence" value="ECO:0007669"/>
    <property type="project" value="InterPro"/>
</dbReference>
<feature type="domain" description="Glycosyl transferase family 1" evidence="1">
    <location>
        <begin position="178"/>
        <end position="325"/>
    </location>
</feature>
<gene>
    <name evidence="3" type="ORF">DN412_00815</name>
</gene>
<dbReference type="InterPro" id="IPR001296">
    <property type="entry name" value="Glyco_trans_1"/>
</dbReference>
<dbReference type="Gene3D" id="3.40.50.2000">
    <property type="entry name" value="Glycogen Phosphorylase B"/>
    <property type="match status" value="2"/>
</dbReference>
<dbReference type="AlphaFoldDB" id="A0A370P3B7"/>